<evidence type="ECO:0000256" key="6">
    <source>
        <dbReference type="ARBA" id="ARBA00023295"/>
    </source>
</evidence>
<dbReference type="Proteomes" id="UP000603708">
    <property type="component" value="Unassembled WGS sequence"/>
</dbReference>
<dbReference type="EC" id="3.2.1.51" evidence="3"/>
<feature type="domain" description="Alpha-L-fucosidase C-terminal" evidence="8">
    <location>
        <begin position="417"/>
        <end position="505"/>
    </location>
</feature>
<dbReference type="PRINTS" id="PR00741">
    <property type="entry name" value="GLHYDRLASE29"/>
</dbReference>
<reference evidence="9" key="1">
    <citation type="journal article" date="2014" name="Int. J. Syst. Evol. Microbiol.">
        <title>Complete genome sequence of Corynebacterium casei LMG S-19264T (=DSM 44701T), isolated from a smear-ripened cheese.</title>
        <authorList>
            <consortium name="US DOE Joint Genome Institute (JGI-PGF)"/>
            <person name="Walter F."/>
            <person name="Albersmeier A."/>
            <person name="Kalinowski J."/>
            <person name="Ruckert C."/>
        </authorList>
    </citation>
    <scope>NUCLEOTIDE SEQUENCE</scope>
    <source>
        <strain evidence="9">JCM 5069</strain>
    </source>
</reference>
<accession>A0A919FSH5</accession>
<sequence length="529" mass="57596">MTINRRLFLSGVATAAAATAVNLGPGGGIAHAAPSSYSPTWSSVDQHPAAPEWFQDAKFGIYFHWGAFSVPAYDNEWYPRNMYVGGSAANAHHVATYGDPSTWPYDNFIDGARDKAGNFVQFAPRLVSAGGRFDPDAWARLFADAGARFAGPVAEHHDGFSMWNSAVNEWNSVRHGPRLDLLRLFGDAIRAQGMKLLVSLHHAYNFNGYYDHVPAQSTASLRKLYGQLDTAAENQLWYDKLKEVVDQARPDIIWEDFDLTRVDEAKRLDFLSYYYNQALSWGREVVATYKDGYNNRGEVFDYERGGPAETTTPYWLTDDSISSSSWCYTQGIGYYSTPQMLHSLIDRISKNGNMLLNIAPTADGAIPQTQKDVLLGIGDHLKRFGESLYATRAWSVYGEGPTKMGGGSFTEPRAGTAKDVRFTRSKDNTVLYATILGWPGTSTTITTLAGGRIDMHALKSLQLLGGTPGTYTDLPRPTQSGDGLHITLPSATAPHSALAYVLKFTFAGRIPALVPGGSGGSGGSGARAA</sequence>
<organism evidence="9 10">
    <name type="scientific">Streptomyces sulfonofaciens</name>
    <dbReference type="NCBI Taxonomy" id="68272"/>
    <lineage>
        <taxon>Bacteria</taxon>
        <taxon>Bacillati</taxon>
        <taxon>Actinomycetota</taxon>
        <taxon>Actinomycetes</taxon>
        <taxon>Kitasatosporales</taxon>
        <taxon>Streptomycetaceae</taxon>
        <taxon>Streptomyces</taxon>
    </lineage>
</organism>
<reference evidence="9" key="2">
    <citation type="submission" date="2020-09" db="EMBL/GenBank/DDBJ databases">
        <authorList>
            <person name="Sun Q."/>
            <person name="Ohkuma M."/>
        </authorList>
    </citation>
    <scope>NUCLEOTIDE SEQUENCE</scope>
    <source>
        <strain evidence="9">JCM 5069</strain>
    </source>
</reference>
<protein>
    <recommendedName>
        <fullName evidence="3">alpha-L-fucosidase</fullName>
        <ecNumber evidence="3">3.2.1.51</ecNumber>
    </recommendedName>
</protein>
<dbReference type="InterPro" id="IPR017853">
    <property type="entry name" value="GH"/>
</dbReference>
<name>A0A919FSH5_9ACTN</name>
<keyword evidence="10" id="KW-1185">Reference proteome</keyword>
<dbReference type="InterPro" id="IPR016286">
    <property type="entry name" value="FUC_metazoa-typ"/>
</dbReference>
<dbReference type="InterPro" id="IPR013780">
    <property type="entry name" value="Glyco_hydro_b"/>
</dbReference>
<evidence type="ECO:0000313" key="9">
    <source>
        <dbReference type="EMBL" id="GHH71642.1"/>
    </source>
</evidence>
<comment type="function">
    <text evidence="1">Alpha-L-fucosidase is responsible for hydrolyzing the alpha-1,6-linked fucose joined to the reducing-end N-acetylglucosamine of the carbohydrate moieties of glycoproteins.</text>
</comment>
<evidence type="ECO:0000259" key="8">
    <source>
        <dbReference type="Pfam" id="PF16757"/>
    </source>
</evidence>
<evidence type="ECO:0000256" key="1">
    <source>
        <dbReference type="ARBA" id="ARBA00004071"/>
    </source>
</evidence>
<keyword evidence="4" id="KW-0732">Signal</keyword>
<dbReference type="PANTHER" id="PTHR10030:SF37">
    <property type="entry name" value="ALPHA-L-FUCOSIDASE-RELATED"/>
    <property type="match status" value="1"/>
</dbReference>
<dbReference type="GO" id="GO:0016139">
    <property type="term" value="P:glycoside catabolic process"/>
    <property type="evidence" value="ECO:0007669"/>
    <property type="project" value="TreeGrafter"/>
</dbReference>
<dbReference type="Gene3D" id="3.20.20.80">
    <property type="entry name" value="Glycosidases"/>
    <property type="match status" value="1"/>
</dbReference>
<dbReference type="Gene3D" id="2.60.40.1180">
    <property type="entry name" value="Golgi alpha-mannosidase II"/>
    <property type="match status" value="1"/>
</dbReference>
<gene>
    <name evidence="9" type="ORF">GCM10018793_07250</name>
</gene>
<dbReference type="Pfam" id="PF16757">
    <property type="entry name" value="Fucosidase_C"/>
    <property type="match status" value="1"/>
</dbReference>
<keyword evidence="5" id="KW-0378">Hydrolase</keyword>
<dbReference type="AlphaFoldDB" id="A0A919FSH5"/>
<evidence type="ECO:0000256" key="4">
    <source>
        <dbReference type="ARBA" id="ARBA00022729"/>
    </source>
</evidence>
<dbReference type="EMBL" id="BNCD01000002">
    <property type="protein sequence ID" value="GHH71642.1"/>
    <property type="molecule type" value="Genomic_DNA"/>
</dbReference>
<evidence type="ECO:0000313" key="10">
    <source>
        <dbReference type="Proteomes" id="UP000603708"/>
    </source>
</evidence>
<dbReference type="InterPro" id="IPR031919">
    <property type="entry name" value="Fucosidase_C"/>
</dbReference>
<dbReference type="InterPro" id="IPR000933">
    <property type="entry name" value="Glyco_hydro_29"/>
</dbReference>
<comment type="caution">
    <text evidence="9">The sequence shown here is derived from an EMBL/GenBank/DDBJ whole genome shotgun (WGS) entry which is preliminary data.</text>
</comment>
<evidence type="ECO:0000256" key="2">
    <source>
        <dbReference type="ARBA" id="ARBA00007951"/>
    </source>
</evidence>
<dbReference type="GO" id="GO:0004560">
    <property type="term" value="F:alpha-L-fucosidase activity"/>
    <property type="evidence" value="ECO:0007669"/>
    <property type="project" value="InterPro"/>
</dbReference>
<dbReference type="SUPFAM" id="SSF51445">
    <property type="entry name" value="(Trans)glycosidases"/>
    <property type="match status" value="1"/>
</dbReference>
<evidence type="ECO:0000259" key="7">
    <source>
        <dbReference type="Pfam" id="PF01120"/>
    </source>
</evidence>
<keyword evidence="6" id="KW-0326">Glycosidase</keyword>
<evidence type="ECO:0000256" key="5">
    <source>
        <dbReference type="ARBA" id="ARBA00022801"/>
    </source>
</evidence>
<evidence type="ECO:0000256" key="3">
    <source>
        <dbReference type="ARBA" id="ARBA00012662"/>
    </source>
</evidence>
<dbReference type="InterPro" id="IPR057739">
    <property type="entry name" value="Glyco_hydro_29_N"/>
</dbReference>
<dbReference type="GO" id="GO:0006004">
    <property type="term" value="P:fucose metabolic process"/>
    <property type="evidence" value="ECO:0007669"/>
    <property type="project" value="InterPro"/>
</dbReference>
<dbReference type="InterPro" id="IPR006311">
    <property type="entry name" value="TAT_signal"/>
</dbReference>
<dbReference type="PANTHER" id="PTHR10030">
    <property type="entry name" value="ALPHA-L-FUCOSIDASE"/>
    <property type="match status" value="1"/>
</dbReference>
<dbReference type="GO" id="GO:0005764">
    <property type="term" value="C:lysosome"/>
    <property type="evidence" value="ECO:0007669"/>
    <property type="project" value="TreeGrafter"/>
</dbReference>
<dbReference type="PROSITE" id="PS51318">
    <property type="entry name" value="TAT"/>
    <property type="match status" value="1"/>
</dbReference>
<comment type="similarity">
    <text evidence="2">Belongs to the glycosyl hydrolase 29 family.</text>
</comment>
<proteinExistence type="inferred from homology"/>
<dbReference type="SMART" id="SM00812">
    <property type="entry name" value="Alpha_L_fucos"/>
    <property type="match status" value="1"/>
</dbReference>
<dbReference type="Pfam" id="PF01120">
    <property type="entry name" value="Alpha_L_fucos"/>
    <property type="match status" value="1"/>
</dbReference>
<feature type="domain" description="Glycoside hydrolase family 29 N-terminal" evidence="7">
    <location>
        <begin position="31"/>
        <end position="386"/>
    </location>
</feature>